<organism evidence="2 3">
    <name type="scientific">Symplocastrum torsivum CPER-KK1</name>
    <dbReference type="NCBI Taxonomy" id="450513"/>
    <lineage>
        <taxon>Bacteria</taxon>
        <taxon>Bacillati</taxon>
        <taxon>Cyanobacteriota</taxon>
        <taxon>Cyanophyceae</taxon>
        <taxon>Oscillatoriophycideae</taxon>
        <taxon>Oscillatoriales</taxon>
        <taxon>Microcoleaceae</taxon>
        <taxon>Symplocastrum</taxon>
    </lineage>
</organism>
<dbReference type="PANTHER" id="PTHR40446">
    <property type="entry name" value="N-ACETYLGLUCOSAMINE-1-PHOSPHODIESTER ALPHA-N-ACETYLGLUCOSAMINIDASE"/>
    <property type="match status" value="1"/>
</dbReference>
<feature type="domain" description="Phosphodiester glycosidase" evidence="1">
    <location>
        <begin position="86"/>
        <end position="293"/>
    </location>
</feature>
<evidence type="ECO:0000313" key="2">
    <source>
        <dbReference type="EMBL" id="MBW4547035.1"/>
    </source>
</evidence>
<dbReference type="AlphaFoldDB" id="A0A951UBG9"/>
<dbReference type="Pfam" id="PF09992">
    <property type="entry name" value="NAGPA"/>
    <property type="match status" value="1"/>
</dbReference>
<evidence type="ECO:0000259" key="1">
    <source>
        <dbReference type="Pfam" id="PF09992"/>
    </source>
</evidence>
<reference evidence="2" key="2">
    <citation type="journal article" date="2022" name="Microbiol. Resour. Announc.">
        <title>Metagenome Sequencing to Explore Phylogenomics of Terrestrial Cyanobacteria.</title>
        <authorList>
            <person name="Ward R.D."/>
            <person name="Stajich J.E."/>
            <person name="Johansen J.R."/>
            <person name="Huntemann M."/>
            <person name="Clum A."/>
            <person name="Foster B."/>
            <person name="Foster B."/>
            <person name="Roux S."/>
            <person name="Palaniappan K."/>
            <person name="Varghese N."/>
            <person name="Mukherjee S."/>
            <person name="Reddy T.B.K."/>
            <person name="Daum C."/>
            <person name="Copeland A."/>
            <person name="Chen I.A."/>
            <person name="Ivanova N.N."/>
            <person name="Kyrpides N.C."/>
            <person name="Shapiro N."/>
            <person name="Eloe-Fadrosh E.A."/>
            <person name="Pietrasiak N."/>
        </authorList>
    </citation>
    <scope>NUCLEOTIDE SEQUENCE</scope>
    <source>
        <strain evidence="2">CPER-KK1</strain>
    </source>
</reference>
<dbReference type="InterPro" id="IPR018711">
    <property type="entry name" value="NAGPA"/>
</dbReference>
<dbReference type="GO" id="GO:0016798">
    <property type="term" value="F:hydrolase activity, acting on glycosyl bonds"/>
    <property type="evidence" value="ECO:0007669"/>
    <property type="project" value="UniProtKB-KW"/>
</dbReference>
<reference evidence="2" key="1">
    <citation type="submission" date="2021-05" db="EMBL/GenBank/DDBJ databases">
        <authorList>
            <person name="Pietrasiak N."/>
            <person name="Ward R."/>
            <person name="Stajich J.E."/>
            <person name="Kurbessoian T."/>
        </authorList>
    </citation>
    <scope>NUCLEOTIDE SEQUENCE</scope>
    <source>
        <strain evidence="2">CPER-KK1</strain>
    </source>
</reference>
<keyword evidence="2" id="KW-0326">Glycosidase</keyword>
<comment type="caution">
    <text evidence="2">The sequence shown here is derived from an EMBL/GenBank/DDBJ whole genome shotgun (WGS) entry which is preliminary data.</text>
</comment>
<dbReference type="Proteomes" id="UP000753908">
    <property type="component" value="Unassembled WGS sequence"/>
</dbReference>
<keyword evidence="2" id="KW-0378">Hydrolase</keyword>
<gene>
    <name evidence="2" type="ORF">KME25_21720</name>
</gene>
<accession>A0A951UBG9</accession>
<dbReference type="EMBL" id="JAHHIF010000034">
    <property type="protein sequence ID" value="MBW4547035.1"/>
    <property type="molecule type" value="Genomic_DNA"/>
</dbReference>
<proteinExistence type="predicted"/>
<dbReference type="PANTHER" id="PTHR40446:SF2">
    <property type="entry name" value="N-ACETYLGLUCOSAMINE-1-PHOSPHODIESTER ALPHA-N-ACETYLGLUCOSAMINIDASE"/>
    <property type="match status" value="1"/>
</dbReference>
<name>A0A951UBG9_9CYAN</name>
<protein>
    <submittedName>
        <fullName evidence="2">Phosphodiester glycosidase family protein</fullName>
    </submittedName>
</protein>
<sequence>MRKIFALSLLIIGLGIVLLSISHKEPPRTASSTVEPLLEKEVQYKSYTLESSVVHTLLIPGDSRFLVIPAVSQELSSLESFAQKHEAVAVINGGFFDPQNQESTSYVVQQGVLVADPRKNERLMDNPKLAPYLEKILDRTEFRRYRCGLTVGYDIALHSEPTPKECQLVDALGGSPRLLPEITSVAEGFLDVENGLVIRDSLNSRQSNARSAVGITRDRNILLVMVAQQPLSQTSGMSLAALADFMKTLGVEKAMNLDGGSSSSFYYKGKTFYGKVGNEGNPLRRPVLSVLLVKD</sequence>
<evidence type="ECO:0000313" key="3">
    <source>
        <dbReference type="Proteomes" id="UP000753908"/>
    </source>
</evidence>